<dbReference type="InterPro" id="IPR018969">
    <property type="entry name" value="Xul5P/Fru6P_PKetolase_C"/>
</dbReference>
<organism evidence="7 8">
    <name type="scientific">Marasmius oreades</name>
    <name type="common">fairy-ring Marasmius</name>
    <dbReference type="NCBI Taxonomy" id="181124"/>
    <lineage>
        <taxon>Eukaryota</taxon>
        <taxon>Fungi</taxon>
        <taxon>Dikarya</taxon>
        <taxon>Basidiomycota</taxon>
        <taxon>Agaricomycotina</taxon>
        <taxon>Agaricomycetes</taxon>
        <taxon>Agaricomycetidae</taxon>
        <taxon>Agaricales</taxon>
        <taxon>Marasmiineae</taxon>
        <taxon>Marasmiaceae</taxon>
        <taxon>Marasmius</taxon>
    </lineage>
</organism>
<feature type="domain" description="Xylulose 5-phosphate/Fructose 6-phosphate phosphoketolase C-terminal" evidence="5">
    <location>
        <begin position="600"/>
        <end position="803"/>
    </location>
</feature>
<keyword evidence="8" id="KW-1185">Reference proteome</keyword>
<dbReference type="Pfam" id="PF09363">
    <property type="entry name" value="XFP_C"/>
    <property type="match status" value="1"/>
</dbReference>
<dbReference type="KEGG" id="more:E1B28_004698"/>
<dbReference type="AlphaFoldDB" id="A0A9P7UZ35"/>
<comment type="caution">
    <text evidence="7">The sequence shown here is derived from an EMBL/GenBank/DDBJ whole genome shotgun (WGS) entry which is preliminary data.</text>
</comment>
<name>A0A9P7UZ35_9AGAR</name>
<dbReference type="EMBL" id="CM032182">
    <property type="protein sequence ID" value="KAG7097341.1"/>
    <property type="molecule type" value="Genomic_DNA"/>
</dbReference>
<dbReference type="Gene3D" id="3.40.50.920">
    <property type="match status" value="1"/>
</dbReference>
<reference evidence="7" key="1">
    <citation type="journal article" date="2021" name="Genome Biol. Evol.">
        <title>The assembled and annotated genome of the fairy-ring fungus Marasmius oreades.</title>
        <authorList>
            <person name="Hiltunen M."/>
            <person name="Ament-Velasquez S.L."/>
            <person name="Johannesson H."/>
        </authorList>
    </citation>
    <scope>NUCLEOTIDE SEQUENCE</scope>
    <source>
        <strain evidence="7">03SP1</strain>
    </source>
</reference>
<evidence type="ECO:0000259" key="6">
    <source>
        <dbReference type="Pfam" id="PF09364"/>
    </source>
</evidence>
<dbReference type="RefSeq" id="XP_043013811.1">
    <property type="nucleotide sequence ID" value="XM_043149207.1"/>
</dbReference>
<evidence type="ECO:0000313" key="7">
    <source>
        <dbReference type="EMBL" id="KAG7097341.1"/>
    </source>
</evidence>
<dbReference type="GeneID" id="66073774"/>
<dbReference type="Pfam" id="PF03894">
    <property type="entry name" value="XFP"/>
    <property type="match status" value="1"/>
</dbReference>
<evidence type="ECO:0000256" key="3">
    <source>
        <dbReference type="ARBA" id="ARBA00023052"/>
    </source>
</evidence>
<dbReference type="GO" id="GO:0005975">
    <property type="term" value="P:carbohydrate metabolic process"/>
    <property type="evidence" value="ECO:0007669"/>
    <property type="project" value="InterPro"/>
</dbReference>
<evidence type="ECO:0000256" key="1">
    <source>
        <dbReference type="ARBA" id="ARBA00001964"/>
    </source>
</evidence>
<dbReference type="InterPro" id="IPR019789">
    <property type="entry name" value="Xul5P/Fru6P_PKetolase_ThDP_BS"/>
</dbReference>
<protein>
    <recommendedName>
        <fullName evidence="9">Phosphoketolase</fullName>
    </recommendedName>
</protein>
<evidence type="ECO:0000256" key="2">
    <source>
        <dbReference type="ARBA" id="ARBA00005623"/>
    </source>
</evidence>
<dbReference type="InterPro" id="IPR009014">
    <property type="entry name" value="Transketo_C/PFOR_II"/>
</dbReference>
<gene>
    <name evidence="7" type="ORF">E1B28_004698</name>
</gene>
<dbReference type="PROSITE" id="PS60003">
    <property type="entry name" value="PHOSPHOKETOLASE_2"/>
    <property type="match status" value="1"/>
</dbReference>
<dbReference type="Proteomes" id="UP001049176">
    <property type="component" value="Chromosome 2"/>
</dbReference>
<dbReference type="Gene3D" id="3.40.50.970">
    <property type="match status" value="2"/>
</dbReference>
<evidence type="ECO:0008006" key="9">
    <source>
        <dbReference type="Google" id="ProtNLM"/>
    </source>
</evidence>
<evidence type="ECO:0000313" key="8">
    <source>
        <dbReference type="Proteomes" id="UP001049176"/>
    </source>
</evidence>
<dbReference type="PIRSF" id="PIRSF017245">
    <property type="entry name" value="Phosphoketolase"/>
    <property type="match status" value="1"/>
</dbReference>
<comment type="similarity">
    <text evidence="2">Belongs to the XFP family.</text>
</comment>
<dbReference type="Pfam" id="PF09364">
    <property type="entry name" value="XFP_N"/>
    <property type="match status" value="1"/>
</dbReference>
<comment type="cofactor">
    <cofactor evidence="1">
        <name>thiamine diphosphate</name>
        <dbReference type="ChEBI" id="CHEBI:58937"/>
    </cofactor>
</comment>
<dbReference type="SUPFAM" id="SSF52922">
    <property type="entry name" value="TK C-terminal domain-like"/>
    <property type="match status" value="1"/>
</dbReference>
<dbReference type="PROSITE" id="PS60002">
    <property type="entry name" value="PHOSPHOKETOLASE_1"/>
    <property type="match status" value="1"/>
</dbReference>
<evidence type="ECO:0000256" key="4">
    <source>
        <dbReference type="ARBA" id="ARBA00023239"/>
    </source>
</evidence>
<dbReference type="InterPro" id="IPR005593">
    <property type="entry name" value="Xul5P/Fru6P_PKetolase"/>
</dbReference>
<feature type="domain" description="Xylulose 5-phosphate/Fructose 6-phosphate phosphoketolase N-terminal" evidence="6">
    <location>
        <begin position="37"/>
        <end position="395"/>
    </location>
</feature>
<dbReference type="InterPro" id="IPR029061">
    <property type="entry name" value="THDP-binding"/>
</dbReference>
<evidence type="ECO:0000259" key="5">
    <source>
        <dbReference type="Pfam" id="PF09363"/>
    </source>
</evidence>
<dbReference type="InterPro" id="IPR019790">
    <property type="entry name" value="Xul5P/Fru6P_PKetolase_CS"/>
</dbReference>
<dbReference type="OrthoDB" id="2532903at2759"/>
<dbReference type="InterPro" id="IPR018970">
    <property type="entry name" value="Xul5P/Fru6P_PKetolase_N"/>
</dbReference>
<dbReference type="SUPFAM" id="SSF52518">
    <property type="entry name" value="Thiamin diphosphate-binding fold (THDP-binding)"/>
    <property type="match status" value="2"/>
</dbReference>
<dbReference type="PANTHER" id="PTHR31273">
    <property type="entry name" value="PHOSPHOKETOLASE-RELATED"/>
    <property type="match status" value="1"/>
</dbReference>
<proteinExistence type="inferred from homology"/>
<keyword evidence="4" id="KW-0456">Lyase</keyword>
<dbReference type="PANTHER" id="PTHR31273:SF1">
    <property type="entry name" value="PHOSPHOKETOLASE-RELATED"/>
    <property type="match status" value="1"/>
</dbReference>
<sequence length="807" mass="89409">MTGQEIFQPNPPPDPSQLDDGILQYSVKLDTTNYLPKEELDSIQLFRRAADYIAAAMIFLKSDVLLERALTFDDIKPRLLGHWGTCPGLAMVYAHLNRIIRKTGLDALYVVGPGHGAPAILSCLWLEDSLSNFLPEYTRNRQGLQKLIAGFSVPGGFPSHINAETPGAIHEGGELGYALSVSFGAVMDKPDLVVACVVGDGEAETGPTATAWHGFKYIDPVESGAVLPIVHVNGFKISERTIYGTMDNKEITALFTGYGYQCRIVQDLDNIDNDLAASMDWALAEIKNIQTTARSGNPIVKPRWPVIILRTPKGWHGPKEFHGEAIEGSFHSHQVPLPGAKSDGEELSVLQSWLKRYKPEELFDDQGSPCEGILNCIPEERTRKLGQKPESYKGYQPLELPDWRDLSVEKGTQESCMTTIGKLLKEVIKSNPRTFRIFSPDELVSNKLGATLEVTGRNFQWDVASRNQGGRVIEILSEHTCQGMLQGYTLTGRTGLFPSYEAFLGIIHTMMVQYAKFTKMASETRWRQDIASLNYLETSTWTRQEHNGFSHQNPSFIGAVLNLKASSARVYLPPDANCFLSTIAHCLRAKNYVNLMVGSKQPTPIWLSKEEAEMHCIAGASVWKFASVDDGVHPDVVLVGIGVEVTFEVIAAAALLRRLAPDLRVRVVNVTDLMILGAPGTHPHSLTDDAYGTLFTTDKPTHFNYHGYPIELKGLLFGRPGLGRVTIEGYNEEGTTTSPFDMMLCNRTSRYHVAASAVRNGALNNPRVAVYAHQVESYFKHQAQKDKDYILAHGQDPVDTYKTPEFK</sequence>
<dbReference type="GO" id="GO:0016832">
    <property type="term" value="F:aldehyde-lyase activity"/>
    <property type="evidence" value="ECO:0007669"/>
    <property type="project" value="InterPro"/>
</dbReference>
<accession>A0A9P7UZ35</accession>
<keyword evidence="3" id="KW-0786">Thiamine pyrophosphate</keyword>